<dbReference type="SMART" id="SM00177">
    <property type="entry name" value="ARF"/>
    <property type="match status" value="1"/>
</dbReference>
<reference evidence="5" key="1">
    <citation type="submission" date="2025-08" db="UniProtKB">
        <authorList>
            <consortium name="RefSeq"/>
        </authorList>
    </citation>
    <scope>IDENTIFICATION</scope>
</reference>
<evidence type="ECO:0000313" key="4">
    <source>
        <dbReference type="Proteomes" id="UP000694888"/>
    </source>
</evidence>
<dbReference type="InterPro" id="IPR027417">
    <property type="entry name" value="P-loop_NTPase"/>
</dbReference>
<dbReference type="InterPro" id="IPR005225">
    <property type="entry name" value="Small_GTP-bd"/>
</dbReference>
<keyword evidence="4" id="KW-1185">Reference proteome</keyword>
<keyword evidence="2 3" id="KW-0342">GTP-binding</keyword>
<dbReference type="Gene3D" id="3.40.50.300">
    <property type="entry name" value="P-loop containing nucleotide triphosphate hydrolases"/>
    <property type="match status" value="1"/>
</dbReference>
<dbReference type="PROSITE" id="PS51417">
    <property type="entry name" value="ARF"/>
    <property type="match status" value="1"/>
</dbReference>
<dbReference type="PRINTS" id="PR00328">
    <property type="entry name" value="SAR1GTPBP"/>
</dbReference>
<dbReference type="SMART" id="SM00175">
    <property type="entry name" value="RAB"/>
    <property type="match status" value="1"/>
</dbReference>
<evidence type="ECO:0000256" key="1">
    <source>
        <dbReference type="ARBA" id="ARBA00022741"/>
    </source>
</evidence>
<dbReference type="RefSeq" id="XP_005099123.1">
    <property type="nucleotide sequence ID" value="XM_005099066.3"/>
</dbReference>
<dbReference type="InterPro" id="IPR006689">
    <property type="entry name" value="Small_GTPase_ARF/SAR"/>
</dbReference>
<dbReference type="NCBIfam" id="TIGR00231">
    <property type="entry name" value="small_GTP"/>
    <property type="match status" value="1"/>
</dbReference>
<evidence type="ECO:0000256" key="3">
    <source>
        <dbReference type="RuleBase" id="RU003925"/>
    </source>
</evidence>
<organism evidence="4 5">
    <name type="scientific">Aplysia californica</name>
    <name type="common">California sea hare</name>
    <dbReference type="NCBI Taxonomy" id="6500"/>
    <lineage>
        <taxon>Eukaryota</taxon>
        <taxon>Metazoa</taxon>
        <taxon>Spiralia</taxon>
        <taxon>Lophotrochozoa</taxon>
        <taxon>Mollusca</taxon>
        <taxon>Gastropoda</taxon>
        <taxon>Heterobranchia</taxon>
        <taxon>Euthyneura</taxon>
        <taxon>Tectipleura</taxon>
        <taxon>Aplysiida</taxon>
        <taxon>Aplysioidea</taxon>
        <taxon>Aplysiidae</taxon>
        <taxon>Aplysia</taxon>
    </lineage>
</organism>
<accession>A0ABM0JQF5</accession>
<dbReference type="PROSITE" id="PS51419">
    <property type="entry name" value="RAB"/>
    <property type="match status" value="1"/>
</dbReference>
<dbReference type="CDD" id="cd00878">
    <property type="entry name" value="Arf_Arl"/>
    <property type="match status" value="1"/>
</dbReference>
<name>A0ABM0JQF5_APLCA</name>
<keyword evidence="1 3" id="KW-0547">Nucleotide-binding</keyword>
<dbReference type="PANTHER" id="PTHR11711">
    <property type="entry name" value="ADP RIBOSYLATION FACTOR-RELATED"/>
    <property type="match status" value="1"/>
</dbReference>
<protein>
    <submittedName>
        <fullName evidence="5">ADP-ribosylation factor</fullName>
    </submittedName>
</protein>
<dbReference type="Pfam" id="PF00025">
    <property type="entry name" value="Arf"/>
    <property type="match status" value="1"/>
</dbReference>
<evidence type="ECO:0000313" key="5">
    <source>
        <dbReference type="RefSeq" id="XP_005099123.1"/>
    </source>
</evidence>
<dbReference type="GeneID" id="101845469"/>
<gene>
    <name evidence="5" type="primary">LOC101845469</name>
</gene>
<comment type="similarity">
    <text evidence="3">Belongs to the small GTPase superfamily. Arf family.</text>
</comment>
<evidence type="ECO:0000256" key="2">
    <source>
        <dbReference type="ARBA" id="ARBA00023134"/>
    </source>
</evidence>
<dbReference type="InterPro" id="IPR024156">
    <property type="entry name" value="Small_GTPase_ARF"/>
</dbReference>
<dbReference type="Proteomes" id="UP000694888">
    <property type="component" value="Unplaced"/>
</dbReference>
<proteinExistence type="inferred from homology"/>
<sequence>MGAWICKRTLPDKILIQGLDAAGKTQLLYQLKLGEAVITIPTIGFNVETVTVSDVQVMCFDIGGRDKMRSLVRHYYRNAKGMVYLIDSADRDRLGDALDELFKYYLHEDETRESVVMILANKQDKPGALTVQEVEDAFRKKYSAEKFGPNHTVFVKPCSAWTGDGIWEAFECFVSQIELRKSGKVRSSGLITVPDRNASNVTDQTKSLLNFKSALKDPLTFVKSWLFY</sequence>
<dbReference type="SUPFAM" id="SSF52540">
    <property type="entry name" value="P-loop containing nucleoside triphosphate hydrolases"/>
    <property type="match status" value="1"/>
</dbReference>
<dbReference type="SMART" id="SM00178">
    <property type="entry name" value="SAR"/>
    <property type="match status" value="1"/>
</dbReference>